<organism evidence="2 3">
    <name type="scientific">Octadecabacter ascidiaceicola</name>
    <dbReference type="NCBI Taxonomy" id="1655543"/>
    <lineage>
        <taxon>Bacteria</taxon>
        <taxon>Pseudomonadati</taxon>
        <taxon>Pseudomonadota</taxon>
        <taxon>Alphaproteobacteria</taxon>
        <taxon>Rhodobacterales</taxon>
        <taxon>Roseobacteraceae</taxon>
        <taxon>Octadecabacter</taxon>
    </lineage>
</organism>
<feature type="transmembrane region" description="Helical" evidence="1">
    <location>
        <begin position="167"/>
        <end position="186"/>
    </location>
</feature>
<keyword evidence="1" id="KW-1133">Transmembrane helix</keyword>
<evidence type="ECO:0000313" key="2">
    <source>
        <dbReference type="EMBL" id="SMX42822.1"/>
    </source>
</evidence>
<name>A0A238KL67_9RHOB</name>
<keyword evidence="1" id="KW-0812">Transmembrane</keyword>
<proteinExistence type="predicted"/>
<evidence type="ECO:0000313" key="3">
    <source>
        <dbReference type="Proteomes" id="UP000203464"/>
    </source>
</evidence>
<keyword evidence="1" id="KW-0472">Membrane</keyword>
<accession>A0A238KL67</accession>
<dbReference type="AlphaFoldDB" id="A0A238KL67"/>
<dbReference type="Proteomes" id="UP000203464">
    <property type="component" value="Unassembled WGS sequence"/>
</dbReference>
<dbReference type="EMBL" id="FXYD01000004">
    <property type="protein sequence ID" value="SMX42822.1"/>
    <property type="molecule type" value="Genomic_DNA"/>
</dbReference>
<reference evidence="3" key="1">
    <citation type="submission" date="2017-05" db="EMBL/GenBank/DDBJ databases">
        <authorList>
            <person name="Rodrigo-Torres L."/>
            <person name="Arahal R. D."/>
            <person name="Lucena T."/>
        </authorList>
    </citation>
    <scope>NUCLEOTIDE SEQUENCE [LARGE SCALE GENOMIC DNA]</scope>
    <source>
        <strain evidence="3">CECT 8868</strain>
    </source>
</reference>
<sequence>MSTIVSNTVSATERGLIRLYSIEMPAEETPAFIDQPLEDDAVWPVMDALGARYLDSDFIEVFDVASLEEIGFKGYLILGNGVAEEDVAPYAELLDQVTGTVLMVVSSAFGGFEQELSPKRPLRHIATFKEASAPVQFEQLPRESAKGVVGDTPMKKKPSDAAMSGRIATLALLVMFLLVALMIWVAR</sequence>
<keyword evidence="3" id="KW-1185">Reference proteome</keyword>
<protein>
    <submittedName>
        <fullName evidence="2">Uncharacterized protein</fullName>
    </submittedName>
</protein>
<evidence type="ECO:0000256" key="1">
    <source>
        <dbReference type="SAM" id="Phobius"/>
    </source>
</evidence>
<gene>
    <name evidence="2" type="ORF">OCA8868_02853</name>
</gene>